<dbReference type="AlphaFoldDB" id="A0ABD1L3F7"/>
<dbReference type="Proteomes" id="UP001603857">
    <property type="component" value="Unassembled WGS sequence"/>
</dbReference>
<reference evidence="2 3" key="1">
    <citation type="submission" date="2024-08" db="EMBL/GenBank/DDBJ databases">
        <title>Insights into the chromosomal genome structure of Flemingia macrophylla.</title>
        <authorList>
            <person name="Ding Y."/>
            <person name="Zhao Y."/>
            <person name="Bi W."/>
            <person name="Wu M."/>
            <person name="Zhao G."/>
            <person name="Gong Y."/>
            <person name="Li W."/>
            <person name="Zhang P."/>
        </authorList>
    </citation>
    <scope>NUCLEOTIDE SEQUENCE [LARGE SCALE GENOMIC DNA]</scope>
    <source>
        <strain evidence="2">DYQJB</strain>
        <tissue evidence="2">Leaf</tissue>
    </source>
</reference>
<sequence>MSYFRLVSMAIAFQLLQNLLQSEIEGIGDEKIGFYGRCMLHTVDPRCLSIYDHIDEMGSQEEKEFTCARAEGYKGRRWDGFQNNHLQGGCYVPEE</sequence>
<organism evidence="2 3">
    <name type="scientific">Flemingia macrophylla</name>
    <dbReference type="NCBI Taxonomy" id="520843"/>
    <lineage>
        <taxon>Eukaryota</taxon>
        <taxon>Viridiplantae</taxon>
        <taxon>Streptophyta</taxon>
        <taxon>Embryophyta</taxon>
        <taxon>Tracheophyta</taxon>
        <taxon>Spermatophyta</taxon>
        <taxon>Magnoliopsida</taxon>
        <taxon>eudicotyledons</taxon>
        <taxon>Gunneridae</taxon>
        <taxon>Pentapetalae</taxon>
        <taxon>rosids</taxon>
        <taxon>fabids</taxon>
        <taxon>Fabales</taxon>
        <taxon>Fabaceae</taxon>
        <taxon>Papilionoideae</taxon>
        <taxon>50 kb inversion clade</taxon>
        <taxon>NPAAA clade</taxon>
        <taxon>indigoferoid/millettioid clade</taxon>
        <taxon>Phaseoleae</taxon>
        <taxon>Flemingia</taxon>
    </lineage>
</organism>
<evidence type="ECO:0000256" key="1">
    <source>
        <dbReference type="SAM" id="SignalP"/>
    </source>
</evidence>
<keyword evidence="1" id="KW-0732">Signal</keyword>
<gene>
    <name evidence="2" type="ORF">Fmac_031925</name>
</gene>
<name>A0ABD1L3F7_9FABA</name>
<accession>A0ABD1L3F7</accession>
<proteinExistence type="predicted"/>
<evidence type="ECO:0000313" key="2">
    <source>
        <dbReference type="EMBL" id="KAL2318049.1"/>
    </source>
</evidence>
<comment type="caution">
    <text evidence="2">The sequence shown here is derived from an EMBL/GenBank/DDBJ whole genome shotgun (WGS) entry which is preliminary data.</text>
</comment>
<evidence type="ECO:0000313" key="3">
    <source>
        <dbReference type="Proteomes" id="UP001603857"/>
    </source>
</evidence>
<dbReference type="EMBL" id="JBGMDY010000011">
    <property type="protein sequence ID" value="KAL2318049.1"/>
    <property type="molecule type" value="Genomic_DNA"/>
</dbReference>
<keyword evidence="3" id="KW-1185">Reference proteome</keyword>
<protein>
    <submittedName>
        <fullName evidence="2">Uncharacterized protein</fullName>
    </submittedName>
</protein>
<feature type="chain" id="PRO_5044809555" evidence="1">
    <location>
        <begin position="22"/>
        <end position="95"/>
    </location>
</feature>
<feature type="signal peptide" evidence="1">
    <location>
        <begin position="1"/>
        <end position="21"/>
    </location>
</feature>